<dbReference type="Proteomes" id="UP000250028">
    <property type="component" value="Unassembled WGS sequence"/>
</dbReference>
<feature type="domain" description="Tyr recombinase" evidence="3">
    <location>
        <begin position="139"/>
        <end position="378"/>
    </location>
</feature>
<dbReference type="GO" id="GO:0003677">
    <property type="term" value="F:DNA binding"/>
    <property type="evidence" value="ECO:0007669"/>
    <property type="project" value="UniProtKB-KW"/>
</dbReference>
<reference evidence="5" key="1">
    <citation type="submission" date="2016-10" db="EMBL/GenBank/DDBJ databases">
        <authorList>
            <person name="Varghese N."/>
            <person name="Submissions S."/>
        </authorList>
    </citation>
    <scope>NUCLEOTIDE SEQUENCE [LARGE SCALE GENOMIC DNA]</scope>
    <source>
        <strain evidence="5">DSM 22951</strain>
    </source>
</reference>
<dbReference type="InterPro" id="IPR010998">
    <property type="entry name" value="Integrase_recombinase_N"/>
</dbReference>
<dbReference type="InterPro" id="IPR011010">
    <property type="entry name" value="DNA_brk_join_enz"/>
</dbReference>
<organism evidence="4 5">
    <name type="scientific">Branchiibius hedensis</name>
    <dbReference type="NCBI Taxonomy" id="672460"/>
    <lineage>
        <taxon>Bacteria</taxon>
        <taxon>Bacillati</taxon>
        <taxon>Actinomycetota</taxon>
        <taxon>Actinomycetes</taxon>
        <taxon>Micrococcales</taxon>
        <taxon>Dermacoccaceae</taxon>
        <taxon>Branchiibius</taxon>
    </lineage>
</organism>
<evidence type="ECO:0000313" key="4">
    <source>
        <dbReference type="EMBL" id="SSA34484.1"/>
    </source>
</evidence>
<dbReference type="GO" id="GO:0015074">
    <property type="term" value="P:DNA integration"/>
    <property type="evidence" value="ECO:0007669"/>
    <property type="project" value="InterPro"/>
</dbReference>
<evidence type="ECO:0000259" key="3">
    <source>
        <dbReference type="PROSITE" id="PS51898"/>
    </source>
</evidence>
<dbReference type="EMBL" id="UESZ01000001">
    <property type="protein sequence ID" value="SSA34484.1"/>
    <property type="molecule type" value="Genomic_DNA"/>
</dbReference>
<accession>A0A2Y8ZRG6</accession>
<sequence length="382" mass="41096">MWQSGRDLWGSSFTALRRNNGSVTTPARPSVGAFELAQIVESTWADSTRRAYSSQWAQVQLWCQQQGVESLPLAPHVLARHLRFCAQVARADGSPAASTSTLALRVAAANAVHRVAGLPEPGRDAVVVAAMASIRRHRRRPPRQAAAFDVDMLRTTLSHMDFRHWPGSVAARRDAALLLLGFAGALRRSELVSLRASDVSFQPGGEVEPHLRVMIRASKTDQFGAGDVIAVPVGARRDTCVPCAVRAWLVLSGADDRPGAMAAARELSQIDSDHHCGDPWPEVSADQPLLRRVHRFGAVGDQALSGSSVGAVLSRRMSAAGLDPQQFSAHSLRAGFVTTADAGGALLTAIMRQTRHRKPETVMRYIRHANPMAGNAVKSVGL</sequence>
<protein>
    <recommendedName>
        <fullName evidence="3">Tyr recombinase domain-containing protein</fullName>
    </recommendedName>
</protein>
<dbReference type="Gene3D" id="1.10.150.130">
    <property type="match status" value="1"/>
</dbReference>
<dbReference type="GO" id="GO:0006310">
    <property type="term" value="P:DNA recombination"/>
    <property type="evidence" value="ECO:0007669"/>
    <property type="project" value="UniProtKB-KW"/>
</dbReference>
<dbReference type="SUPFAM" id="SSF47823">
    <property type="entry name" value="lambda integrase-like, N-terminal domain"/>
    <property type="match status" value="1"/>
</dbReference>
<dbReference type="InterPro" id="IPR052925">
    <property type="entry name" value="Phage_Integrase-like_Recomb"/>
</dbReference>
<dbReference type="PANTHER" id="PTHR34605">
    <property type="entry name" value="PHAGE_INTEGRASE DOMAIN-CONTAINING PROTEIN"/>
    <property type="match status" value="1"/>
</dbReference>
<proteinExistence type="predicted"/>
<dbReference type="PROSITE" id="PS51898">
    <property type="entry name" value="TYR_RECOMBINASE"/>
    <property type="match status" value="1"/>
</dbReference>
<keyword evidence="5" id="KW-1185">Reference proteome</keyword>
<dbReference type="SUPFAM" id="SSF56349">
    <property type="entry name" value="DNA breaking-rejoining enzymes"/>
    <property type="match status" value="1"/>
</dbReference>
<dbReference type="InterPro" id="IPR002104">
    <property type="entry name" value="Integrase_catalytic"/>
</dbReference>
<dbReference type="Gene3D" id="1.10.443.10">
    <property type="entry name" value="Intergrase catalytic core"/>
    <property type="match status" value="1"/>
</dbReference>
<evidence type="ECO:0000256" key="2">
    <source>
        <dbReference type="ARBA" id="ARBA00023172"/>
    </source>
</evidence>
<evidence type="ECO:0000313" key="5">
    <source>
        <dbReference type="Proteomes" id="UP000250028"/>
    </source>
</evidence>
<dbReference type="AlphaFoldDB" id="A0A2Y8ZRG6"/>
<evidence type="ECO:0000256" key="1">
    <source>
        <dbReference type="ARBA" id="ARBA00023125"/>
    </source>
</evidence>
<gene>
    <name evidence="4" type="ORF">SAMN04489750_1807</name>
</gene>
<dbReference type="PANTHER" id="PTHR34605:SF4">
    <property type="entry name" value="DNA ADENINE METHYLTRANSFERASE"/>
    <property type="match status" value="1"/>
</dbReference>
<dbReference type="InterPro" id="IPR013762">
    <property type="entry name" value="Integrase-like_cat_sf"/>
</dbReference>
<keyword evidence="2" id="KW-0233">DNA recombination</keyword>
<keyword evidence="1" id="KW-0238">DNA-binding</keyword>
<name>A0A2Y8ZRG6_9MICO</name>